<protein>
    <submittedName>
        <fullName evidence="1">Uncharacterized protein</fullName>
    </submittedName>
</protein>
<dbReference type="AlphaFoldDB" id="A0A7H8N563"/>
<dbReference type="EMBL" id="CP054929">
    <property type="protein sequence ID" value="QKW49473.1"/>
    <property type="molecule type" value="Genomic_DNA"/>
</dbReference>
<organism evidence="1 2">
    <name type="scientific">Streptomyces buecherae</name>
    <dbReference type="NCBI Taxonomy" id="2763006"/>
    <lineage>
        <taxon>Bacteria</taxon>
        <taxon>Bacillati</taxon>
        <taxon>Actinomycetota</taxon>
        <taxon>Actinomycetes</taxon>
        <taxon>Kitasatosporales</taxon>
        <taxon>Streptomycetaceae</taxon>
        <taxon>Streptomyces</taxon>
    </lineage>
</organism>
<sequence length="71" mass="7267">MPQDATPDLPVHAAEPESFAELRADCARMAPRWAASGAADAGPPVGPAQIRGVRVPSASAHLVDGMADYGD</sequence>
<evidence type="ECO:0000313" key="1">
    <source>
        <dbReference type="EMBL" id="QKW49473.1"/>
    </source>
</evidence>
<accession>A0A7H8N563</accession>
<dbReference type="Proteomes" id="UP000509303">
    <property type="component" value="Chromosome"/>
</dbReference>
<reference evidence="1 2" key="1">
    <citation type="submission" date="2020-06" db="EMBL/GenBank/DDBJ databases">
        <title>Genome mining for natural products.</title>
        <authorList>
            <person name="Zhang B."/>
            <person name="Shi J."/>
            <person name="Ge H."/>
        </authorList>
    </citation>
    <scope>NUCLEOTIDE SEQUENCE [LARGE SCALE GENOMIC DNA]</scope>
    <source>
        <strain evidence="1 2">NA00687</strain>
    </source>
</reference>
<proteinExistence type="predicted"/>
<dbReference type="RefSeq" id="WP_176161207.1">
    <property type="nucleotide sequence ID" value="NZ_CP054929.1"/>
</dbReference>
<name>A0A7H8N563_9ACTN</name>
<keyword evidence="2" id="KW-1185">Reference proteome</keyword>
<gene>
    <name evidence="1" type="ORF">HUT08_07840</name>
</gene>
<evidence type="ECO:0000313" key="2">
    <source>
        <dbReference type="Proteomes" id="UP000509303"/>
    </source>
</evidence>